<dbReference type="AlphaFoldDB" id="A0A9N9A3T5"/>
<gene>
    <name evidence="1" type="ORF">RFULGI_LOCUS3153</name>
</gene>
<keyword evidence="2" id="KW-1185">Reference proteome</keyword>
<sequence length="101" mass="11715">LASSFAVRPKWHRLITPIASSKSSFAAKLRGDSLSQKPFKPSELAKKWERIPEGLRTTIPPDFIYIKKRKETFKSIAKQLYFEVVNYKIDILNFIEDKIDS</sequence>
<protein>
    <submittedName>
        <fullName evidence="1">18567_t:CDS:1</fullName>
    </submittedName>
</protein>
<name>A0A9N9A3T5_9GLOM</name>
<feature type="non-terminal residue" evidence="1">
    <location>
        <position position="1"/>
    </location>
</feature>
<proteinExistence type="predicted"/>
<accession>A0A9N9A3T5</accession>
<dbReference type="Proteomes" id="UP000789396">
    <property type="component" value="Unassembled WGS sequence"/>
</dbReference>
<organism evidence="1 2">
    <name type="scientific">Racocetra fulgida</name>
    <dbReference type="NCBI Taxonomy" id="60492"/>
    <lineage>
        <taxon>Eukaryota</taxon>
        <taxon>Fungi</taxon>
        <taxon>Fungi incertae sedis</taxon>
        <taxon>Mucoromycota</taxon>
        <taxon>Glomeromycotina</taxon>
        <taxon>Glomeromycetes</taxon>
        <taxon>Diversisporales</taxon>
        <taxon>Gigasporaceae</taxon>
        <taxon>Racocetra</taxon>
    </lineage>
</organism>
<dbReference type="OrthoDB" id="5541797at2759"/>
<dbReference type="EMBL" id="CAJVPZ010002622">
    <property type="protein sequence ID" value="CAG8516668.1"/>
    <property type="molecule type" value="Genomic_DNA"/>
</dbReference>
<reference evidence="1" key="1">
    <citation type="submission" date="2021-06" db="EMBL/GenBank/DDBJ databases">
        <authorList>
            <person name="Kallberg Y."/>
            <person name="Tangrot J."/>
            <person name="Rosling A."/>
        </authorList>
    </citation>
    <scope>NUCLEOTIDE SEQUENCE</scope>
    <source>
        <strain evidence="1">IN212</strain>
    </source>
</reference>
<evidence type="ECO:0000313" key="1">
    <source>
        <dbReference type="EMBL" id="CAG8516668.1"/>
    </source>
</evidence>
<evidence type="ECO:0000313" key="2">
    <source>
        <dbReference type="Proteomes" id="UP000789396"/>
    </source>
</evidence>
<comment type="caution">
    <text evidence="1">The sequence shown here is derived from an EMBL/GenBank/DDBJ whole genome shotgun (WGS) entry which is preliminary data.</text>
</comment>